<reference evidence="2" key="2">
    <citation type="journal article" date="2021" name="PeerJ">
        <title>Extensive microbial diversity within the chicken gut microbiome revealed by metagenomics and culture.</title>
        <authorList>
            <person name="Gilroy R."/>
            <person name="Ravi A."/>
            <person name="Getino M."/>
            <person name="Pursley I."/>
            <person name="Horton D.L."/>
            <person name="Alikhan N.F."/>
            <person name="Baker D."/>
            <person name="Gharbi K."/>
            <person name="Hall N."/>
            <person name="Watson M."/>
            <person name="Adriaenssens E.M."/>
            <person name="Foster-Nyarko E."/>
            <person name="Jarju S."/>
            <person name="Secka A."/>
            <person name="Antonio M."/>
            <person name="Oren A."/>
            <person name="Chaudhuri R.R."/>
            <person name="La Ragione R."/>
            <person name="Hildebrand F."/>
            <person name="Pallen M.J."/>
        </authorList>
    </citation>
    <scope>NUCLEOTIDE SEQUENCE</scope>
    <source>
        <strain evidence="2">18911</strain>
    </source>
</reference>
<evidence type="ECO:0000256" key="1">
    <source>
        <dbReference type="SAM" id="Phobius"/>
    </source>
</evidence>
<keyword evidence="1" id="KW-0812">Transmembrane</keyword>
<name>A0A9D1SHK8_9FIRM</name>
<dbReference type="PROSITE" id="PS51257">
    <property type="entry name" value="PROKAR_LIPOPROTEIN"/>
    <property type="match status" value="1"/>
</dbReference>
<accession>A0A9D1SHK8</accession>
<dbReference type="AlphaFoldDB" id="A0A9D1SHK8"/>
<dbReference type="Proteomes" id="UP000824094">
    <property type="component" value="Unassembled WGS sequence"/>
</dbReference>
<gene>
    <name evidence="2" type="ORF">IAB05_00845</name>
</gene>
<feature type="transmembrane region" description="Helical" evidence="1">
    <location>
        <begin position="342"/>
        <end position="361"/>
    </location>
</feature>
<keyword evidence="1" id="KW-0472">Membrane</keyword>
<proteinExistence type="predicted"/>
<dbReference type="EMBL" id="DVNF01000032">
    <property type="protein sequence ID" value="HIU59917.1"/>
    <property type="molecule type" value="Genomic_DNA"/>
</dbReference>
<feature type="transmembrane region" description="Helical" evidence="1">
    <location>
        <begin position="269"/>
        <end position="293"/>
    </location>
</feature>
<reference evidence="2" key="1">
    <citation type="submission" date="2020-10" db="EMBL/GenBank/DDBJ databases">
        <authorList>
            <person name="Gilroy R."/>
        </authorList>
    </citation>
    <scope>NUCLEOTIDE SEQUENCE</scope>
    <source>
        <strain evidence="2">18911</strain>
    </source>
</reference>
<feature type="non-terminal residue" evidence="2">
    <location>
        <position position="459"/>
    </location>
</feature>
<sequence>MKKSIFILAVALAIVFILTGCTGRFVNEPGVQILTFSNTTGDFYYAGSQALQTEWDLAAGNNIGVSSVFSTGSDGLTIDTESAGYASATQAVWLKANSEYKVSYSYDIESVGAFGEDTDDFNGMYIGFVEDPQFNIGSTDNHVHVTRGDGNIEFYFETPGTSGQYHIGIFVGTENLPVNMEVTVNDLTLEYVGRAGTVSAEDKEDYGFYSLHNAVYGMAGENNIVYVVLGAVAVLVLAYIAYVLRSRSMAFEGVSTQNKFFEKLRSTKWMGLLIAVGSAGIVRLLITLIESAIMGSNNILSTHFGYDLTRNAYMGTQVATYGTTYLYSHYYTAYQTMLPLQMYLNTFAGLIGRALGAMGLAEAAIQLAVVTVIKLIAVVADLATVALIYRILEKRFDRVAATIMSAFYGLIPTVFALSAAWGSYESVTAMFVVLAFYFLLNKNSYVGMAISYFAAAMTT</sequence>
<keyword evidence="1" id="KW-1133">Transmembrane helix</keyword>
<feature type="transmembrane region" description="Helical" evidence="1">
    <location>
        <begin position="399"/>
        <end position="417"/>
    </location>
</feature>
<organism evidence="2 3">
    <name type="scientific">Candidatus Stercoripulliclostridium merdigallinarum</name>
    <dbReference type="NCBI Taxonomy" id="2840951"/>
    <lineage>
        <taxon>Bacteria</taxon>
        <taxon>Bacillati</taxon>
        <taxon>Bacillota</taxon>
        <taxon>Clostridia</taxon>
        <taxon>Eubacteriales</taxon>
        <taxon>Candidatus Stercoripulliclostridium</taxon>
    </lineage>
</organism>
<feature type="transmembrane region" description="Helical" evidence="1">
    <location>
        <begin position="313"/>
        <end position="330"/>
    </location>
</feature>
<feature type="transmembrane region" description="Helical" evidence="1">
    <location>
        <begin position="224"/>
        <end position="244"/>
    </location>
</feature>
<feature type="transmembrane region" description="Helical" evidence="1">
    <location>
        <begin position="367"/>
        <end position="392"/>
    </location>
</feature>
<protein>
    <submittedName>
        <fullName evidence="2">Uncharacterized protein</fullName>
    </submittedName>
</protein>
<comment type="caution">
    <text evidence="2">The sequence shown here is derived from an EMBL/GenBank/DDBJ whole genome shotgun (WGS) entry which is preliminary data.</text>
</comment>
<evidence type="ECO:0000313" key="3">
    <source>
        <dbReference type="Proteomes" id="UP000824094"/>
    </source>
</evidence>
<evidence type="ECO:0000313" key="2">
    <source>
        <dbReference type="EMBL" id="HIU59917.1"/>
    </source>
</evidence>